<gene>
    <name evidence="3" type="ORF">XD40_0368</name>
    <name evidence="4" type="ORF">XD48_0370</name>
</gene>
<dbReference type="Gene3D" id="3.10.590.10">
    <property type="entry name" value="ph1033 like domains"/>
    <property type="match status" value="1"/>
</dbReference>
<dbReference type="SUPFAM" id="SSF88697">
    <property type="entry name" value="PUA domain-like"/>
    <property type="match status" value="1"/>
</dbReference>
<dbReference type="Proteomes" id="UP000054015">
    <property type="component" value="Unassembled WGS sequence"/>
</dbReference>
<reference evidence="4" key="1">
    <citation type="journal article" date="2015" name="MBio">
        <title>Genome-resolved metagenomic analysis reveals roles for candidate phyla and other microbial community members in biogeochemical transformations in oil reservoirs.</title>
        <authorList>
            <person name="Hu P."/>
            <person name="Tom L."/>
            <person name="Singh A."/>
            <person name="Thomas B.C."/>
            <person name="Baker B.J."/>
            <person name="Piceno Y.M."/>
            <person name="Andersen G.L."/>
            <person name="Banfield J.F."/>
        </authorList>
    </citation>
    <scope>NUCLEOTIDE SEQUENCE [LARGE SCALE GENOMIC DNA]</scope>
    <source>
        <strain evidence="4">49_2300</strain>
        <strain evidence="3">49_95</strain>
    </source>
</reference>
<dbReference type="AlphaFoldDB" id="A0A124FC31"/>
<comment type="caution">
    <text evidence="4">The sequence shown here is derived from an EMBL/GenBank/DDBJ whole genome shotgun (WGS) entry which is preliminary data.</text>
</comment>
<protein>
    <recommendedName>
        <fullName evidence="1">UPF0310 protein XD40_0368</fullName>
    </recommendedName>
</protein>
<organism evidence="4 5">
    <name type="scientific">Archaeoglobus fulgidus</name>
    <dbReference type="NCBI Taxonomy" id="2234"/>
    <lineage>
        <taxon>Archaea</taxon>
        <taxon>Methanobacteriati</taxon>
        <taxon>Methanobacteriota</taxon>
        <taxon>Archaeoglobi</taxon>
        <taxon>Archaeoglobales</taxon>
        <taxon>Archaeoglobaceae</taxon>
        <taxon>Archaeoglobus</taxon>
    </lineage>
</organism>
<accession>A0A124FC31</accession>
<evidence type="ECO:0000256" key="1">
    <source>
        <dbReference type="HAMAP-Rule" id="MF_00771"/>
    </source>
</evidence>
<dbReference type="InterPro" id="IPR002740">
    <property type="entry name" value="EVE_domain"/>
</dbReference>
<dbReference type="PANTHER" id="PTHR39661">
    <property type="entry name" value="UPF0310 PROTEIN MJECL36"/>
    <property type="match status" value="1"/>
</dbReference>
<dbReference type="Pfam" id="PF01878">
    <property type="entry name" value="EVE"/>
    <property type="match status" value="1"/>
</dbReference>
<evidence type="ECO:0000313" key="4">
    <source>
        <dbReference type="EMBL" id="KUK07374.1"/>
    </source>
</evidence>
<dbReference type="HAMAP" id="MF_00771">
    <property type="entry name" value="UPF0310"/>
    <property type="match status" value="1"/>
</dbReference>
<sequence length="146" mass="17296">MAYWLCIANSENWEVIKKENAWGVADRHKNTISKVKPGDKLVIYGIQEKIGKDEVLEPRIYGIFEAVSEVYKDSKRIFKSRAGESFPYRVKLKPVIIPEKPLEFKPLIDRLEFIKNKKRWNTHLFGRAMRELPEKDYKLIEKMLRS</sequence>
<evidence type="ECO:0000313" key="5">
    <source>
        <dbReference type="Proteomes" id="UP000054015"/>
    </source>
</evidence>
<evidence type="ECO:0000259" key="2">
    <source>
        <dbReference type="Pfam" id="PF01878"/>
    </source>
</evidence>
<dbReference type="EMBL" id="LGEQ01000004">
    <property type="protein sequence ID" value="KUJ94432.1"/>
    <property type="molecule type" value="Genomic_DNA"/>
</dbReference>
<dbReference type="InterPro" id="IPR015947">
    <property type="entry name" value="PUA-like_sf"/>
</dbReference>
<dbReference type="InterPro" id="IPR022996">
    <property type="entry name" value="UPF0310"/>
</dbReference>
<proteinExistence type="inferred from homology"/>
<name>A0A124FC31_ARCFL</name>
<dbReference type="PANTHER" id="PTHR39661:SF1">
    <property type="entry name" value="UPF0310 PROTEIN MJECL36"/>
    <property type="match status" value="1"/>
</dbReference>
<feature type="domain" description="EVE" evidence="2">
    <location>
        <begin position="2"/>
        <end position="143"/>
    </location>
</feature>
<dbReference type="EMBL" id="LGEX01000006">
    <property type="protein sequence ID" value="KUK07374.1"/>
    <property type="molecule type" value="Genomic_DNA"/>
</dbReference>
<dbReference type="PATRIC" id="fig|2234.6.peg.215"/>
<comment type="similarity">
    <text evidence="1">Belongs to the UPF0310 family.</text>
</comment>
<dbReference type="Proteomes" id="UP000054307">
    <property type="component" value="Unassembled WGS sequence"/>
</dbReference>
<reference evidence="5 6" key="2">
    <citation type="journal article" date="2015" name="MBio">
        <title>Genome-Resolved Metagenomic Analysis Reveals Roles for Candidate Phyla and Other Microbial Community Members in Biogeochemical Transformations in Oil Reservoirs.</title>
        <authorList>
            <person name="Hu P."/>
            <person name="Tom L."/>
            <person name="Singh A."/>
            <person name="Thomas B.C."/>
            <person name="Baker B.J."/>
            <person name="Piceno Y.M."/>
            <person name="Andersen G.L."/>
            <person name="Banfield J.F."/>
        </authorList>
    </citation>
    <scope>NUCLEOTIDE SEQUENCE [LARGE SCALE GENOMIC DNA]</scope>
</reference>
<dbReference type="CDD" id="cd21132">
    <property type="entry name" value="EVE-like"/>
    <property type="match status" value="1"/>
</dbReference>
<evidence type="ECO:0000313" key="6">
    <source>
        <dbReference type="Proteomes" id="UP000054307"/>
    </source>
</evidence>
<evidence type="ECO:0000313" key="3">
    <source>
        <dbReference type="EMBL" id="KUJ94432.1"/>
    </source>
</evidence>
<dbReference type="NCBIfam" id="NF002008">
    <property type="entry name" value="PRK00809.1"/>
    <property type="match status" value="1"/>
</dbReference>